<evidence type="ECO:0000313" key="2">
    <source>
        <dbReference type="EMBL" id="KAG9191384.1"/>
    </source>
</evidence>
<feature type="signal peptide" evidence="1">
    <location>
        <begin position="1"/>
        <end position="18"/>
    </location>
</feature>
<keyword evidence="3" id="KW-1185">Reference proteome</keyword>
<feature type="chain" id="PRO_5041991170" evidence="1">
    <location>
        <begin position="19"/>
        <end position="114"/>
    </location>
</feature>
<dbReference type="AlphaFoldDB" id="A0AAD4IBC0"/>
<name>A0AAD4IBC0_9PLEO</name>
<reference evidence="2" key="1">
    <citation type="submission" date="2021-07" db="EMBL/GenBank/DDBJ databases">
        <title>Genome Resource of American Ginseng Black Spot Pathogen Alternaria panax.</title>
        <authorList>
            <person name="Qiu C."/>
            <person name="Wang W."/>
            <person name="Liu Z."/>
        </authorList>
    </citation>
    <scope>NUCLEOTIDE SEQUENCE</scope>
    <source>
        <strain evidence="2">BNCC115425</strain>
    </source>
</reference>
<evidence type="ECO:0000313" key="3">
    <source>
        <dbReference type="Proteomes" id="UP001199106"/>
    </source>
</evidence>
<sequence>MKFTTPLILLALGVSVQAECYITGRFGTVGDKNCCWGGDQGSDACLRQTGGIACTQSGSTETNNFCSKYGISMAKCKADCCDIKTGNGQPCPRGKNRCDKDSGCPYRDANGNLR</sequence>
<gene>
    <name evidence="2" type="ORF">G6011_09472</name>
</gene>
<protein>
    <submittedName>
        <fullName evidence="2">Uncharacterized protein</fullName>
    </submittedName>
</protein>
<dbReference type="EMBL" id="JAANER010000004">
    <property type="protein sequence ID" value="KAG9191384.1"/>
    <property type="molecule type" value="Genomic_DNA"/>
</dbReference>
<proteinExistence type="predicted"/>
<dbReference type="Proteomes" id="UP001199106">
    <property type="component" value="Unassembled WGS sequence"/>
</dbReference>
<accession>A0AAD4IBC0</accession>
<keyword evidence="1" id="KW-0732">Signal</keyword>
<comment type="caution">
    <text evidence="2">The sequence shown here is derived from an EMBL/GenBank/DDBJ whole genome shotgun (WGS) entry which is preliminary data.</text>
</comment>
<organism evidence="2 3">
    <name type="scientific">Alternaria panax</name>
    <dbReference type="NCBI Taxonomy" id="48097"/>
    <lineage>
        <taxon>Eukaryota</taxon>
        <taxon>Fungi</taxon>
        <taxon>Dikarya</taxon>
        <taxon>Ascomycota</taxon>
        <taxon>Pezizomycotina</taxon>
        <taxon>Dothideomycetes</taxon>
        <taxon>Pleosporomycetidae</taxon>
        <taxon>Pleosporales</taxon>
        <taxon>Pleosporineae</taxon>
        <taxon>Pleosporaceae</taxon>
        <taxon>Alternaria</taxon>
        <taxon>Alternaria sect. Panax</taxon>
    </lineage>
</organism>
<evidence type="ECO:0000256" key="1">
    <source>
        <dbReference type="SAM" id="SignalP"/>
    </source>
</evidence>